<dbReference type="GeneID" id="118889442"/>
<dbReference type="PANTHER" id="PTHR45924:SF4">
    <property type="entry name" value="PLECKSTRIN HOMOLOGY DOMAIN-CONTAINING FAMILY G MEMBER 3"/>
    <property type="match status" value="1"/>
</dbReference>
<accession>A0A8B8WIR5</accession>
<dbReference type="InterPro" id="IPR043324">
    <property type="entry name" value="PH_PLEKHG1_G2_G3"/>
</dbReference>
<gene>
    <name evidence="6" type="primary">PLEKHG3</name>
</gene>
<feature type="domain" description="DH" evidence="4">
    <location>
        <begin position="91"/>
        <end position="270"/>
    </location>
</feature>
<dbReference type="SUPFAM" id="SSF50729">
    <property type="entry name" value="PH domain-like"/>
    <property type="match status" value="1"/>
</dbReference>
<dbReference type="SMART" id="SM00325">
    <property type="entry name" value="RhoGEF"/>
    <property type="match status" value="1"/>
</dbReference>
<feature type="region of interest" description="Disordered" evidence="2">
    <location>
        <begin position="446"/>
        <end position="560"/>
    </location>
</feature>
<sequence>MPVSASLHQDGSQERPVSLTSTTSSSGSSRDSRGTMEEPSGSEASAENGAGSPRGRHLPNSNNSSSWRSMRGPLSPFSSRASVAPAHKLSYVGRVVREIVETERTYVQDLRSIVEDYLLRIIDTPGLLNPEQVSALFGNIESIYALNSQLLRDLDSCNSDPVAVASCFVERSQEFDIYTQYCNNYPNSVAALTECMQDKQQAKFFRDRQELLQHSLPLGSYLLKPVQRILKYHLLLQEIAKHFDEEEDGFEVVEDAIDTMTCVAWYINDMKRRHEHAVRLQEIQSLLINWKGPDLTTYGELVLEGTFRVHRVRSEKTFFLFDKALLITKKRGDHFVYKGHIPMVLRGWGPRSAPRLVLDCPLPLPQCSSLMLIESTRESPCFTVTHYKHSKQQYNIQAKTVEEKRSWTHHIKRLILENHHTTIPQKAKEAILEMDSYYPNRYRHSPERLKKASQDEVSSDVHQGRRQSEPSRHLLRQLSEKARAAGMKGKGRREPEDPKSCRRPSSQSPTTAEKCLSFESVSSLPEVEPDPESGTEQEVSAAMEGPRTEEMPSDTEAPEVLEMQLDTHQLLLGLDPPGDMVDFMVAESTEDPKVLSSEDEEEEMGAAHEPESLLPPSVLDQASVIAERFVSSFSRRSSLALEDGKSSGFGTPRLTSRSSSVISLEDSEKGLGPRGSTTDSLGSQLPPEADISMGVAAESDPSVNGTEPQSPGCPAEPDRPSCTKESKLSSRDRLLLDKIKSYYESAEHHDAGFSVRRRESLSFIPKGLVRNSVSRINSLPRPDPEPLAPLGHKRQVGSRAASWALFDYPGPGQARAGDPAPITDAEFRPSSEIVKIWEEMASPEGSPRKGAGQGQANSFDLHEPLFILEERELGAITEESAAASPESASPTEPPSPAHLAQELKELVKELSSGAQGELVSPLHPRILQLSHVMDSHVSERVKSKVYQLARQYSLRIKGKSVTARPPQPWEKVAATTPHLQQEAGAPSGGRGKRKPVLSLFNHEQPTAQEHSPPKPGSAREISPRRFSFSPSATSPRTPSPGAWHIPRSPRSPLDTETFNWPDVRELCSKYASQDEALQAKGSRPRNLPVNRSHSLPENMMQPQPPLSGKVGRCCSLNARRAPAGPGVAQPQPLAGSPPSAPDGGEALYVTADLTLEDNRRMVVMERGPLSGPNAGLEATSGRGPSSPAAQAGQGPEFQECAEYRPKEEGPRDPADPSQQGRVRSLREKFQALNSTG</sequence>
<dbReference type="Pfam" id="PF00621">
    <property type="entry name" value="RhoGEF"/>
    <property type="match status" value="1"/>
</dbReference>
<dbReference type="InterPro" id="IPR001849">
    <property type="entry name" value="PH_domain"/>
</dbReference>
<dbReference type="PROSITE" id="PS50003">
    <property type="entry name" value="PH_DOMAIN"/>
    <property type="match status" value="1"/>
</dbReference>
<dbReference type="Pfam" id="PF22697">
    <property type="entry name" value="SOS1_NGEF_PH"/>
    <property type="match status" value="1"/>
</dbReference>
<feature type="region of interest" description="Disordered" evidence="2">
    <location>
        <begin position="838"/>
        <end position="857"/>
    </location>
</feature>
<dbReference type="CDD" id="cd13243">
    <property type="entry name" value="PH_PLEKHG1_G2_G3"/>
    <property type="match status" value="1"/>
</dbReference>
<feature type="region of interest" description="Disordered" evidence="2">
    <location>
        <begin position="1075"/>
        <end position="1106"/>
    </location>
</feature>
<feature type="region of interest" description="Disordered" evidence="2">
    <location>
        <begin position="1"/>
        <end position="72"/>
    </location>
</feature>
<evidence type="ECO:0000256" key="1">
    <source>
        <dbReference type="ARBA" id="ARBA00022553"/>
    </source>
</evidence>
<name>A0A8B8WIR5_BALMU</name>
<dbReference type="InterPro" id="IPR000219">
    <property type="entry name" value="DH_dom"/>
</dbReference>
<dbReference type="AlphaFoldDB" id="A0A8B8WIR5"/>
<feature type="region of interest" description="Disordered" evidence="2">
    <location>
        <begin position="1121"/>
        <end position="1145"/>
    </location>
</feature>
<dbReference type="InterPro" id="IPR011993">
    <property type="entry name" value="PH-like_dom_sf"/>
</dbReference>
<protein>
    <submittedName>
        <fullName evidence="6">Pleckstrin homology domain-containing family G member 3 isoform X5</fullName>
    </submittedName>
</protein>
<evidence type="ECO:0000259" key="3">
    <source>
        <dbReference type="PROSITE" id="PS50003"/>
    </source>
</evidence>
<feature type="region of interest" description="Disordered" evidence="2">
    <location>
        <begin position="958"/>
        <end position="1055"/>
    </location>
</feature>
<evidence type="ECO:0000313" key="5">
    <source>
        <dbReference type="Proteomes" id="UP000694857"/>
    </source>
</evidence>
<dbReference type="PROSITE" id="PS50010">
    <property type="entry name" value="DH_2"/>
    <property type="match status" value="1"/>
</dbReference>
<evidence type="ECO:0000259" key="4">
    <source>
        <dbReference type="PROSITE" id="PS50010"/>
    </source>
</evidence>
<organism evidence="5 6">
    <name type="scientific">Balaenoptera musculus</name>
    <name type="common">Blue whale</name>
    <dbReference type="NCBI Taxonomy" id="9771"/>
    <lineage>
        <taxon>Eukaryota</taxon>
        <taxon>Metazoa</taxon>
        <taxon>Chordata</taxon>
        <taxon>Craniata</taxon>
        <taxon>Vertebrata</taxon>
        <taxon>Euteleostomi</taxon>
        <taxon>Mammalia</taxon>
        <taxon>Eutheria</taxon>
        <taxon>Laurasiatheria</taxon>
        <taxon>Artiodactyla</taxon>
        <taxon>Whippomorpha</taxon>
        <taxon>Cetacea</taxon>
        <taxon>Mysticeti</taxon>
        <taxon>Balaenopteridae</taxon>
        <taxon>Balaenoptera</taxon>
    </lineage>
</organism>
<dbReference type="CTD" id="26030"/>
<dbReference type="InterPro" id="IPR055251">
    <property type="entry name" value="SOS1_NGEF_PH"/>
</dbReference>
<feature type="compositionally biased region" description="Polar residues" evidence="2">
    <location>
        <begin position="653"/>
        <end position="662"/>
    </location>
</feature>
<dbReference type="GO" id="GO:0031267">
    <property type="term" value="F:small GTPase binding"/>
    <property type="evidence" value="ECO:0007669"/>
    <property type="project" value="TreeGrafter"/>
</dbReference>
<dbReference type="PANTHER" id="PTHR45924">
    <property type="entry name" value="FI17866P1"/>
    <property type="match status" value="1"/>
</dbReference>
<feature type="region of interest" description="Disordered" evidence="2">
    <location>
        <begin position="587"/>
        <end position="615"/>
    </location>
</feature>
<feature type="compositionally biased region" description="Basic and acidic residues" evidence="2">
    <location>
        <begin position="716"/>
        <end position="730"/>
    </location>
</feature>
<evidence type="ECO:0000256" key="2">
    <source>
        <dbReference type="SAM" id="MobiDB-lite"/>
    </source>
</evidence>
<feature type="region of interest" description="Disordered" evidence="2">
    <location>
        <begin position="636"/>
        <end position="730"/>
    </location>
</feature>
<feature type="compositionally biased region" description="Polar residues" evidence="2">
    <location>
        <begin position="1"/>
        <end position="10"/>
    </location>
</feature>
<feature type="compositionally biased region" description="Low complexity" evidence="2">
    <location>
        <begin position="1121"/>
        <end position="1132"/>
    </location>
</feature>
<dbReference type="FunFam" id="1.20.900.10:FF:000019">
    <property type="entry name" value="Pleckstrin homology domain-containing family G member 1"/>
    <property type="match status" value="1"/>
</dbReference>
<feature type="compositionally biased region" description="Basic and acidic residues" evidence="2">
    <location>
        <begin position="1201"/>
        <end position="1214"/>
    </location>
</feature>
<feature type="compositionally biased region" description="Low complexity" evidence="2">
    <location>
        <begin position="18"/>
        <end position="29"/>
    </location>
</feature>
<dbReference type="RefSeq" id="XP_036697117.1">
    <property type="nucleotide sequence ID" value="XM_036841222.1"/>
</dbReference>
<feature type="region of interest" description="Disordered" evidence="2">
    <location>
        <begin position="775"/>
        <end position="794"/>
    </location>
</feature>
<dbReference type="InterPro" id="IPR035899">
    <property type="entry name" value="DBL_dom_sf"/>
</dbReference>
<feature type="region of interest" description="Disordered" evidence="2">
    <location>
        <begin position="1166"/>
        <end position="1236"/>
    </location>
</feature>
<keyword evidence="1" id="KW-0597">Phosphoprotein</keyword>
<dbReference type="Gene3D" id="2.30.29.30">
    <property type="entry name" value="Pleckstrin-homology domain (PH domain)/Phosphotyrosine-binding domain (PTB)"/>
    <property type="match status" value="1"/>
</dbReference>
<dbReference type="Gene3D" id="1.20.900.10">
    <property type="entry name" value="Dbl homology (DH) domain"/>
    <property type="match status" value="1"/>
</dbReference>
<proteinExistence type="predicted"/>
<dbReference type="GO" id="GO:0005829">
    <property type="term" value="C:cytosol"/>
    <property type="evidence" value="ECO:0007669"/>
    <property type="project" value="UniProtKB-ARBA"/>
</dbReference>
<dbReference type="GO" id="GO:2000114">
    <property type="term" value="P:regulation of establishment of cell polarity"/>
    <property type="evidence" value="ECO:0007669"/>
    <property type="project" value="TreeGrafter"/>
</dbReference>
<feature type="compositionally biased region" description="Low complexity" evidence="2">
    <location>
        <begin position="1024"/>
        <end position="1040"/>
    </location>
</feature>
<dbReference type="Proteomes" id="UP000694857">
    <property type="component" value="Chromosome 2"/>
</dbReference>
<keyword evidence="5" id="KW-1185">Reference proteome</keyword>
<dbReference type="GO" id="GO:0005085">
    <property type="term" value="F:guanyl-nucleotide exchange factor activity"/>
    <property type="evidence" value="ECO:0007669"/>
    <property type="project" value="InterPro"/>
</dbReference>
<dbReference type="SUPFAM" id="SSF48065">
    <property type="entry name" value="DBL homology domain (DH-domain)"/>
    <property type="match status" value="1"/>
</dbReference>
<reference evidence="6" key="1">
    <citation type="submission" date="2025-08" db="UniProtKB">
        <authorList>
            <consortium name="RefSeq"/>
        </authorList>
    </citation>
    <scope>IDENTIFICATION</scope>
    <source>
        <tissue evidence="6">Epidermis and Blubber</tissue>
    </source>
</reference>
<feature type="region of interest" description="Disordered" evidence="2">
    <location>
        <begin position="876"/>
        <end position="915"/>
    </location>
</feature>
<dbReference type="CDD" id="cd00160">
    <property type="entry name" value="RhoGEF"/>
    <property type="match status" value="1"/>
</dbReference>
<evidence type="ECO:0000313" key="6">
    <source>
        <dbReference type="RefSeq" id="XP_036697117.1"/>
    </source>
</evidence>
<feature type="domain" description="PH" evidence="3">
    <location>
        <begin position="294"/>
        <end position="416"/>
    </location>
</feature>
<feature type="compositionally biased region" description="Low complexity" evidence="2">
    <location>
        <begin position="877"/>
        <end position="890"/>
    </location>
</feature>
<dbReference type="SMART" id="SM00233">
    <property type="entry name" value="PH"/>
    <property type="match status" value="1"/>
</dbReference>
<feature type="compositionally biased region" description="Basic and acidic residues" evidence="2">
    <location>
        <begin position="462"/>
        <end position="483"/>
    </location>
</feature>